<dbReference type="AlphaFoldDB" id="A0A6J6C6Q7"/>
<dbReference type="InterPro" id="IPR051015">
    <property type="entry name" value="EvgA-like"/>
</dbReference>
<dbReference type="SMART" id="SM00448">
    <property type="entry name" value="REC"/>
    <property type="match status" value="1"/>
</dbReference>
<name>A0A6J6C6Q7_9ZZZZ</name>
<dbReference type="EMBL" id="CAEZUR010000134">
    <property type="protein sequence ID" value="CAB4616631.1"/>
    <property type="molecule type" value="Genomic_DNA"/>
</dbReference>
<evidence type="ECO:0000313" key="3">
    <source>
        <dbReference type="EMBL" id="CAB4546764.1"/>
    </source>
</evidence>
<dbReference type="PANTHER" id="PTHR45566:SF2">
    <property type="entry name" value="NARL SUBFAMILY"/>
    <property type="match status" value="1"/>
</dbReference>
<evidence type="ECO:0000256" key="1">
    <source>
        <dbReference type="ARBA" id="ARBA00023125"/>
    </source>
</evidence>
<proteinExistence type="predicted"/>
<dbReference type="InterPro" id="IPR001789">
    <property type="entry name" value="Sig_transdc_resp-reg_receiver"/>
</dbReference>
<dbReference type="EMBL" id="CAEZSN010000094">
    <property type="protein sequence ID" value="CAB4546764.1"/>
    <property type="molecule type" value="Genomic_DNA"/>
</dbReference>
<organism evidence="3">
    <name type="scientific">freshwater metagenome</name>
    <dbReference type="NCBI Taxonomy" id="449393"/>
    <lineage>
        <taxon>unclassified sequences</taxon>
        <taxon>metagenomes</taxon>
        <taxon>ecological metagenomes</taxon>
    </lineage>
</organism>
<keyword evidence="1" id="KW-0238">DNA-binding</keyword>
<dbReference type="PROSITE" id="PS50110">
    <property type="entry name" value="RESPONSE_REGULATORY"/>
    <property type="match status" value="1"/>
</dbReference>
<gene>
    <name evidence="3" type="ORF">UFOPK1433_00848</name>
    <name evidence="4" type="ORF">UFOPK1843_01169</name>
</gene>
<dbReference type="SMART" id="SM00421">
    <property type="entry name" value="HTH_LUXR"/>
    <property type="match status" value="1"/>
</dbReference>
<dbReference type="InterPro" id="IPR016032">
    <property type="entry name" value="Sig_transdc_resp-reg_C-effctor"/>
</dbReference>
<dbReference type="InterPro" id="IPR011006">
    <property type="entry name" value="CheY-like_superfamily"/>
</dbReference>
<dbReference type="InterPro" id="IPR036388">
    <property type="entry name" value="WH-like_DNA-bd_sf"/>
</dbReference>
<dbReference type="Gene3D" id="3.40.50.2300">
    <property type="match status" value="1"/>
</dbReference>
<dbReference type="GO" id="GO:0000160">
    <property type="term" value="P:phosphorelay signal transduction system"/>
    <property type="evidence" value="ECO:0007669"/>
    <property type="project" value="InterPro"/>
</dbReference>
<reference evidence="3" key="1">
    <citation type="submission" date="2020-05" db="EMBL/GenBank/DDBJ databases">
        <authorList>
            <person name="Chiriac C."/>
            <person name="Salcher M."/>
            <person name="Ghai R."/>
            <person name="Kavagutti S V."/>
        </authorList>
    </citation>
    <scope>NUCLEOTIDE SEQUENCE</scope>
</reference>
<dbReference type="GO" id="GO:0006355">
    <property type="term" value="P:regulation of DNA-templated transcription"/>
    <property type="evidence" value="ECO:0007669"/>
    <property type="project" value="InterPro"/>
</dbReference>
<evidence type="ECO:0000313" key="4">
    <source>
        <dbReference type="EMBL" id="CAB4616631.1"/>
    </source>
</evidence>
<evidence type="ECO:0000259" key="2">
    <source>
        <dbReference type="PROSITE" id="PS50110"/>
    </source>
</evidence>
<protein>
    <submittedName>
        <fullName evidence="3">Unannotated protein</fullName>
    </submittedName>
</protein>
<feature type="domain" description="Response regulatory" evidence="2">
    <location>
        <begin position="7"/>
        <end position="126"/>
    </location>
</feature>
<dbReference type="PANTHER" id="PTHR45566">
    <property type="entry name" value="HTH-TYPE TRANSCRIPTIONAL REGULATOR YHJB-RELATED"/>
    <property type="match status" value="1"/>
</dbReference>
<dbReference type="Pfam" id="PF00072">
    <property type="entry name" value="Response_reg"/>
    <property type="match status" value="1"/>
</dbReference>
<dbReference type="GO" id="GO:0003677">
    <property type="term" value="F:DNA binding"/>
    <property type="evidence" value="ECO:0007669"/>
    <property type="project" value="UniProtKB-KW"/>
</dbReference>
<dbReference type="InterPro" id="IPR000792">
    <property type="entry name" value="Tscrpt_reg_LuxR_C"/>
</dbReference>
<accession>A0A6J6C6Q7</accession>
<dbReference type="CDD" id="cd00156">
    <property type="entry name" value="REC"/>
    <property type="match status" value="1"/>
</dbReference>
<dbReference type="SUPFAM" id="SSF46894">
    <property type="entry name" value="C-terminal effector domain of the bipartite response regulators"/>
    <property type="match status" value="1"/>
</dbReference>
<dbReference type="Gene3D" id="1.10.10.10">
    <property type="entry name" value="Winged helix-like DNA-binding domain superfamily/Winged helix DNA-binding domain"/>
    <property type="match status" value="1"/>
</dbReference>
<dbReference type="SUPFAM" id="SSF52172">
    <property type="entry name" value="CheY-like"/>
    <property type="match status" value="1"/>
</dbReference>
<sequence length="216" mass="23532">MSQFNRKVLVVEDDSLLRSLIVSNLTTAGFVVESTDSAASARKIADDFDPDVALLDIELGNGPTGIDLALVLRKNTPEIALVFLTHIPEPRLVGVDNRKIPKNAAYLAKDRITDPNVLRQAIDAALRGRAGREFRDDKLDYSLSELSRSQLAVLQMVALGMSNTEIAKDRETTVRAVENLVKRAFQAAGIDSESGGNPRVNAAREYIRIAGLPHGK</sequence>